<evidence type="ECO:0000313" key="2">
    <source>
        <dbReference type="Proteomes" id="UP000805193"/>
    </source>
</evidence>
<protein>
    <submittedName>
        <fullName evidence="1">Uncharacterized protein</fullName>
    </submittedName>
</protein>
<dbReference type="EMBL" id="JABSTQ010010695">
    <property type="protein sequence ID" value="KAG0418836.1"/>
    <property type="molecule type" value="Genomic_DNA"/>
</dbReference>
<evidence type="ECO:0000313" key="1">
    <source>
        <dbReference type="EMBL" id="KAG0418836.1"/>
    </source>
</evidence>
<keyword evidence="2" id="KW-1185">Reference proteome</keyword>
<dbReference type="Proteomes" id="UP000805193">
    <property type="component" value="Unassembled WGS sequence"/>
</dbReference>
<organism evidence="1 2">
    <name type="scientific">Ixodes persulcatus</name>
    <name type="common">Taiga tick</name>
    <dbReference type="NCBI Taxonomy" id="34615"/>
    <lineage>
        <taxon>Eukaryota</taxon>
        <taxon>Metazoa</taxon>
        <taxon>Ecdysozoa</taxon>
        <taxon>Arthropoda</taxon>
        <taxon>Chelicerata</taxon>
        <taxon>Arachnida</taxon>
        <taxon>Acari</taxon>
        <taxon>Parasitiformes</taxon>
        <taxon>Ixodida</taxon>
        <taxon>Ixodoidea</taxon>
        <taxon>Ixodidae</taxon>
        <taxon>Ixodinae</taxon>
        <taxon>Ixodes</taxon>
    </lineage>
</organism>
<name>A0AC60PGD4_IXOPE</name>
<gene>
    <name evidence="1" type="ORF">HPB47_004562</name>
</gene>
<sequence length="110" mass="12331">MLLNARLKQLCKSIKAKFIDLSRELTNKKAMQKDGFQYGEEGIRVVTERLDVKATDGEEVWDYHGLGKGKHGVSTLESSSCNFDAILPGIRDIIHDVVRKEIMKLLAAIS</sequence>
<comment type="caution">
    <text evidence="1">The sequence shown here is derived from an EMBL/GenBank/DDBJ whole genome shotgun (WGS) entry which is preliminary data.</text>
</comment>
<reference evidence="1 2" key="1">
    <citation type="journal article" date="2020" name="Cell">
        <title>Large-Scale Comparative Analyses of Tick Genomes Elucidate Their Genetic Diversity and Vector Capacities.</title>
        <authorList>
            <consortium name="Tick Genome and Microbiome Consortium (TIGMIC)"/>
            <person name="Jia N."/>
            <person name="Wang J."/>
            <person name="Shi W."/>
            <person name="Du L."/>
            <person name="Sun Y."/>
            <person name="Zhan W."/>
            <person name="Jiang J.F."/>
            <person name="Wang Q."/>
            <person name="Zhang B."/>
            <person name="Ji P."/>
            <person name="Bell-Sakyi L."/>
            <person name="Cui X.M."/>
            <person name="Yuan T.T."/>
            <person name="Jiang B.G."/>
            <person name="Yang W.F."/>
            <person name="Lam T.T."/>
            <person name="Chang Q.C."/>
            <person name="Ding S.J."/>
            <person name="Wang X.J."/>
            <person name="Zhu J.G."/>
            <person name="Ruan X.D."/>
            <person name="Zhao L."/>
            <person name="Wei J.T."/>
            <person name="Ye R.Z."/>
            <person name="Que T.C."/>
            <person name="Du C.H."/>
            <person name="Zhou Y.H."/>
            <person name="Cheng J.X."/>
            <person name="Dai P.F."/>
            <person name="Guo W.B."/>
            <person name="Han X.H."/>
            <person name="Huang E.J."/>
            <person name="Li L.F."/>
            <person name="Wei W."/>
            <person name="Gao Y.C."/>
            <person name="Liu J.Z."/>
            <person name="Shao H.Z."/>
            <person name="Wang X."/>
            <person name="Wang C.C."/>
            <person name="Yang T.C."/>
            <person name="Huo Q.B."/>
            <person name="Li W."/>
            <person name="Chen H.Y."/>
            <person name="Chen S.E."/>
            <person name="Zhou L.G."/>
            <person name="Ni X.B."/>
            <person name="Tian J.H."/>
            <person name="Sheng Y."/>
            <person name="Liu T."/>
            <person name="Pan Y.S."/>
            <person name="Xia L.Y."/>
            <person name="Li J."/>
            <person name="Zhao F."/>
            <person name="Cao W.C."/>
        </authorList>
    </citation>
    <scope>NUCLEOTIDE SEQUENCE [LARGE SCALE GENOMIC DNA]</scope>
    <source>
        <strain evidence="1">Iper-2018</strain>
    </source>
</reference>
<accession>A0AC60PGD4</accession>
<proteinExistence type="predicted"/>